<dbReference type="EMBL" id="FUIG01000046">
    <property type="protein sequence ID" value="SJM34002.1"/>
    <property type="molecule type" value="Genomic_DNA"/>
</dbReference>
<proteinExistence type="predicted"/>
<evidence type="ECO:0000313" key="2">
    <source>
        <dbReference type="Proteomes" id="UP000245698"/>
    </source>
</evidence>
<dbReference type="RefSeq" id="WP_123150603.1">
    <property type="nucleotide sequence ID" value="NZ_FUIG01000046.1"/>
</dbReference>
<organism evidence="1 2">
    <name type="scientific">Mesorhizobium delmotii</name>
    <dbReference type="NCBI Taxonomy" id="1631247"/>
    <lineage>
        <taxon>Bacteria</taxon>
        <taxon>Pseudomonadati</taxon>
        <taxon>Pseudomonadota</taxon>
        <taxon>Alphaproteobacteria</taxon>
        <taxon>Hyphomicrobiales</taxon>
        <taxon>Phyllobacteriaceae</taxon>
        <taxon>Mesorhizobium</taxon>
    </lineage>
</organism>
<dbReference type="AlphaFoldDB" id="A0A2P9AS81"/>
<gene>
    <name evidence="1" type="ORF">BQ8482_380185</name>
</gene>
<dbReference type="Proteomes" id="UP000245698">
    <property type="component" value="Unassembled WGS sequence"/>
</dbReference>
<reference evidence="2" key="1">
    <citation type="submission" date="2016-12" db="EMBL/GenBank/DDBJ databases">
        <authorList>
            <person name="Brunel B."/>
        </authorList>
    </citation>
    <scope>NUCLEOTIDE SEQUENCE [LARGE SCALE GENOMIC DNA]</scope>
</reference>
<sequence>MTDPLADPERNNLAPLACQYCNTSLQGKRRYAKFCSVNCRVNSHRQDVGRVEAITAQALIDGPMRNALIETGDLNPQDEHDAEKLREAFTSMCRQFAKKYA</sequence>
<keyword evidence="2" id="KW-1185">Reference proteome</keyword>
<evidence type="ECO:0000313" key="1">
    <source>
        <dbReference type="EMBL" id="SJM34002.1"/>
    </source>
</evidence>
<protein>
    <submittedName>
        <fullName evidence="1">Uncharacterized protein</fullName>
    </submittedName>
</protein>
<name>A0A2P9AS81_9HYPH</name>
<accession>A0A2P9AS81</accession>